<keyword evidence="5" id="KW-0067">ATP-binding</keyword>
<dbReference type="Pfam" id="PF00294">
    <property type="entry name" value="PfkB"/>
    <property type="match status" value="1"/>
</dbReference>
<keyword evidence="4 7" id="KW-0418">Kinase</keyword>
<protein>
    <submittedName>
        <fullName evidence="7">Carbohydrate kinase</fullName>
    </submittedName>
</protein>
<dbReference type="OrthoDB" id="9795789at2"/>
<dbReference type="InterPro" id="IPR011611">
    <property type="entry name" value="PfkB_dom"/>
</dbReference>
<dbReference type="AlphaFoldDB" id="A0A4P6UYM0"/>
<dbReference type="Proteomes" id="UP000293719">
    <property type="component" value="Chromosome"/>
</dbReference>
<dbReference type="InterPro" id="IPR029056">
    <property type="entry name" value="Ribokinase-like"/>
</dbReference>
<evidence type="ECO:0000256" key="4">
    <source>
        <dbReference type="ARBA" id="ARBA00022777"/>
    </source>
</evidence>
<comment type="similarity">
    <text evidence="1">Belongs to the carbohydrate kinase PfkB family.</text>
</comment>
<evidence type="ECO:0000256" key="5">
    <source>
        <dbReference type="ARBA" id="ARBA00022840"/>
    </source>
</evidence>
<feature type="domain" description="Carbohydrate kinase PfkB" evidence="6">
    <location>
        <begin position="3"/>
        <end position="303"/>
    </location>
</feature>
<evidence type="ECO:0000313" key="8">
    <source>
        <dbReference type="Proteomes" id="UP000293719"/>
    </source>
</evidence>
<evidence type="ECO:0000256" key="2">
    <source>
        <dbReference type="ARBA" id="ARBA00022679"/>
    </source>
</evidence>
<dbReference type="GeneID" id="90765872"/>
<dbReference type="PANTHER" id="PTHR43085">
    <property type="entry name" value="HEXOKINASE FAMILY MEMBER"/>
    <property type="match status" value="1"/>
</dbReference>
<dbReference type="Gene3D" id="3.40.1190.20">
    <property type="match status" value="1"/>
</dbReference>
<evidence type="ECO:0000256" key="1">
    <source>
        <dbReference type="ARBA" id="ARBA00010688"/>
    </source>
</evidence>
<dbReference type="InterPro" id="IPR050306">
    <property type="entry name" value="PfkB_Carbo_kinase"/>
</dbReference>
<keyword evidence="2" id="KW-0808">Transferase</keyword>
<dbReference type="SUPFAM" id="SSF53613">
    <property type="entry name" value="Ribokinase-like"/>
    <property type="match status" value="1"/>
</dbReference>
<evidence type="ECO:0000313" key="7">
    <source>
        <dbReference type="EMBL" id="QBK29306.1"/>
    </source>
</evidence>
<evidence type="ECO:0000256" key="3">
    <source>
        <dbReference type="ARBA" id="ARBA00022741"/>
    </source>
</evidence>
<dbReference type="KEGG" id="rpod:E0E05_01070"/>
<proteinExistence type="inferred from homology"/>
<name>A0A4P6UYM0_9HYPH</name>
<dbReference type="GO" id="GO:0005524">
    <property type="term" value="F:ATP binding"/>
    <property type="evidence" value="ECO:0007669"/>
    <property type="project" value="UniProtKB-KW"/>
</dbReference>
<dbReference type="CDD" id="cd01167">
    <property type="entry name" value="bac_FRK"/>
    <property type="match status" value="1"/>
</dbReference>
<keyword evidence="8" id="KW-1185">Reference proteome</keyword>
<reference evidence="7 8" key="1">
    <citation type="journal article" date="2017" name="Int. J. Syst. Evol. Microbiol.">
        <title>Roseitalea porphyridii gen. nov., sp. nov., isolated from a red alga, and reclassification of Hoeflea suaedae Chung et al. 2013 as Pseudohoeflea suaedae gen. nov., comb. nov.</title>
        <authorList>
            <person name="Hyeon J.W."/>
            <person name="Jeong S.E."/>
            <person name="Baek K."/>
            <person name="Jeon C.O."/>
        </authorList>
    </citation>
    <scope>NUCLEOTIDE SEQUENCE [LARGE SCALE GENOMIC DNA]</scope>
    <source>
        <strain evidence="7 8">MA7-20</strain>
    </source>
</reference>
<evidence type="ECO:0000259" key="6">
    <source>
        <dbReference type="Pfam" id="PF00294"/>
    </source>
</evidence>
<organism evidence="7 8">
    <name type="scientific">Roseitalea porphyridii</name>
    <dbReference type="NCBI Taxonomy" id="1852022"/>
    <lineage>
        <taxon>Bacteria</taxon>
        <taxon>Pseudomonadati</taxon>
        <taxon>Pseudomonadota</taxon>
        <taxon>Alphaproteobacteria</taxon>
        <taxon>Hyphomicrobiales</taxon>
        <taxon>Ahrensiaceae</taxon>
        <taxon>Roseitalea</taxon>
    </lineage>
</organism>
<dbReference type="EMBL" id="CP036532">
    <property type="protein sequence ID" value="QBK29306.1"/>
    <property type="molecule type" value="Genomic_DNA"/>
</dbReference>
<sequence>MILTCGEALFDMFARPSDTAAHGVAIEGVVGGSPLNVALGLARMGTDAGLFTRISTDMLGRRLTAFMDDNSVARDHCVGTDNPTTVSLIETGPDGHPLYSIYCNGTADCSMEPSDIPAALGDAVTAIHLGSFATVVEPTGETLRTFARREADRRFISFDPNVRTMVVSDLDLWRERIAEMLPLAGIVKASDEDLRLLWPDKPLEWFVEQALVAGADLVFVTRGPDGAIAASADGRLMHVPGAQVDVVDTVGAGDTFMAACLHHLSAVGALGRGSARNVDVGAMAAFAIRASALTCTRRGADLPTLAQIEAFAA</sequence>
<gene>
    <name evidence="7" type="ORF">E0E05_01070</name>
</gene>
<dbReference type="PANTHER" id="PTHR43085:SF1">
    <property type="entry name" value="PSEUDOURIDINE KINASE-RELATED"/>
    <property type="match status" value="1"/>
</dbReference>
<accession>A0A4P6UYM0</accession>
<dbReference type="GO" id="GO:0016301">
    <property type="term" value="F:kinase activity"/>
    <property type="evidence" value="ECO:0007669"/>
    <property type="project" value="UniProtKB-KW"/>
</dbReference>
<dbReference type="RefSeq" id="WP_131615007.1">
    <property type="nucleotide sequence ID" value="NZ_CP036532.1"/>
</dbReference>
<keyword evidence="3" id="KW-0547">Nucleotide-binding</keyword>